<gene>
    <name evidence="2" type="ORF">EHYA_09627</name>
</gene>
<keyword evidence="3" id="KW-1185">Reference proteome</keyword>
<feature type="compositionally biased region" description="Low complexity" evidence="1">
    <location>
        <begin position="277"/>
        <end position="298"/>
    </location>
</feature>
<accession>A0A401Z4T0</accession>
<dbReference type="EMBL" id="BIFH01000053">
    <property type="protein sequence ID" value="GCE01853.1"/>
    <property type="molecule type" value="Genomic_DNA"/>
</dbReference>
<name>A0A401Z4T0_9ACTN</name>
<feature type="region of interest" description="Disordered" evidence="1">
    <location>
        <begin position="273"/>
        <end position="313"/>
    </location>
</feature>
<organism evidence="2 3">
    <name type="scientific">Embleya hyalina</name>
    <dbReference type="NCBI Taxonomy" id="516124"/>
    <lineage>
        <taxon>Bacteria</taxon>
        <taxon>Bacillati</taxon>
        <taxon>Actinomycetota</taxon>
        <taxon>Actinomycetes</taxon>
        <taxon>Kitasatosporales</taxon>
        <taxon>Streptomycetaceae</taxon>
        <taxon>Embleya</taxon>
    </lineage>
</organism>
<evidence type="ECO:0000313" key="2">
    <source>
        <dbReference type="EMBL" id="GCE01853.1"/>
    </source>
</evidence>
<dbReference type="AlphaFoldDB" id="A0A401Z4T0"/>
<evidence type="ECO:0000256" key="1">
    <source>
        <dbReference type="SAM" id="MobiDB-lite"/>
    </source>
</evidence>
<reference evidence="2 3" key="1">
    <citation type="submission" date="2018-12" db="EMBL/GenBank/DDBJ databases">
        <title>Draft genome sequence of Embleya hyalina NBRC 13850T.</title>
        <authorList>
            <person name="Komaki H."/>
            <person name="Hosoyama A."/>
            <person name="Kimura A."/>
            <person name="Ichikawa N."/>
            <person name="Tamura T."/>
        </authorList>
    </citation>
    <scope>NUCLEOTIDE SEQUENCE [LARGE SCALE GENOMIC DNA]</scope>
    <source>
        <strain evidence="2 3">NBRC 13850</strain>
    </source>
</reference>
<dbReference type="SUPFAM" id="SSF55831">
    <property type="entry name" value="Thymidylate synthase/dCMP hydroxymethylase"/>
    <property type="match status" value="1"/>
</dbReference>
<evidence type="ECO:0000313" key="3">
    <source>
        <dbReference type="Proteomes" id="UP000286931"/>
    </source>
</evidence>
<evidence type="ECO:0008006" key="4">
    <source>
        <dbReference type="Google" id="ProtNLM"/>
    </source>
</evidence>
<comment type="caution">
    <text evidence="2">The sequence shown here is derived from an EMBL/GenBank/DDBJ whole genome shotgun (WGS) entry which is preliminary data.</text>
</comment>
<dbReference type="Gene3D" id="3.30.572.10">
    <property type="entry name" value="Thymidylate synthase/dCMP hydroxymethylase domain"/>
    <property type="match status" value="1"/>
</dbReference>
<protein>
    <recommendedName>
        <fullName evidence="4">Thymidylate synthase</fullName>
    </recommendedName>
</protein>
<dbReference type="InterPro" id="IPR036926">
    <property type="entry name" value="Thymidate_synth/dCMP_Mease_sf"/>
</dbReference>
<sequence length="313" mass="34061">MLHTFTVDALDVSSAWLKACRSLAKIPGGRGYHTVVRIADPRSERVEVHAELERLRIAGDKYPMEAVINTLFPSALAASCRDHAELARRYLALYERLRKADRRNVHGTYFGRLVGHPGREGAAPVDQLGLLIARLRKLSHSSRWNAVYEAGTVHVEDGPPPVEEVPADLPIRDLGGDTQMLDFPCLSHVSFQLESGTGTVHTVAYYRSHYMFDRAYGNYLALGKLNAWVAEQAGLRPGRLMVVAGVAHLDCSQKILDRVDKAQPADLLGLVSDAQERSAAPDAPRVPDAPAPAASVSPHFGGNHGVNGAESAR</sequence>
<dbReference type="Proteomes" id="UP000286931">
    <property type="component" value="Unassembled WGS sequence"/>
</dbReference>
<proteinExistence type="predicted"/>